<dbReference type="HOGENOM" id="CLU_2276465_0_0_1"/>
<evidence type="ECO:0000313" key="1">
    <source>
        <dbReference type="Ensembl" id="ENSCSAVP00000009933.1"/>
    </source>
</evidence>
<name>H2YX72_CIOSA</name>
<dbReference type="Ensembl" id="ENSCSAVT00000010053.1">
    <property type="protein sequence ID" value="ENSCSAVP00000009933.1"/>
    <property type="gene ID" value="ENSCSAVG00000005847.1"/>
</dbReference>
<reference evidence="1" key="2">
    <citation type="submission" date="2025-08" db="UniProtKB">
        <authorList>
            <consortium name="Ensembl"/>
        </authorList>
    </citation>
    <scope>IDENTIFICATION</scope>
</reference>
<dbReference type="Proteomes" id="UP000007875">
    <property type="component" value="Unassembled WGS sequence"/>
</dbReference>
<sequence length="102" mass="11509">MGSKCTDECRKFGHSDLCWMPSPSTGQYFPSTDSGVTRGSSYPQPTFTQANPGHDFQRRLAAWQILIYQEIRPVRQQSSLIATQTARAHRLTACSRSRFTLP</sequence>
<dbReference type="AlphaFoldDB" id="H2YX72"/>
<organism evidence="1 2">
    <name type="scientific">Ciona savignyi</name>
    <name type="common">Pacific transparent sea squirt</name>
    <dbReference type="NCBI Taxonomy" id="51511"/>
    <lineage>
        <taxon>Eukaryota</taxon>
        <taxon>Metazoa</taxon>
        <taxon>Chordata</taxon>
        <taxon>Tunicata</taxon>
        <taxon>Ascidiacea</taxon>
        <taxon>Phlebobranchia</taxon>
        <taxon>Cionidae</taxon>
        <taxon>Ciona</taxon>
    </lineage>
</organism>
<evidence type="ECO:0000313" key="2">
    <source>
        <dbReference type="Proteomes" id="UP000007875"/>
    </source>
</evidence>
<keyword evidence="2" id="KW-1185">Reference proteome</keyword>
<accession>H2YX72</accession>
<protein>
    <submittedName>
        <fullName evidence="1">Uncharacterized protein</fullName>
    </submittedName>
</protein>
<proteinExistence type="predicted"/>
<reference evidence="2" key="1">
    <citation type="submission" date="2003-08" db="EMBL/GenBank/DDBJ databases">
        <authorList>
            <person name="Birren B."/>
            <person name="Nusbaum C."/>
            <person name="Abebe A."/>
            <person name="Abouelleil A."/>
            <person name="Adekoya E."/>
            <person name="Ait-zahra M."/>
            <person name="Allen N."/>
            <person name="Allen T."/>
            <person name="An P."/>
            <person name="Anderson M."/>
            <person name="Anderson S."/>
            <person name="Arachchi H."/>
            <person name="Armbruster J."/>
            <person name="Bachantsang P."/>
            <person name="Baldwin J."/>
            <person name="Barry A."/>
            <person name="Bayul T."/>
            <person name="Blitshsteyn B."/>
            <person name="Bloom T."/>
            <person name="Blye J."/>
            <person name="Boguslavskiy L."/>
            <person name="Borowsky M."/>
            <person name="Boukhgalter B."/>
            <person name="Brunache A."/>
            <person name="Butler J."/>
            <person name="Calixte N."/>
            <person name="Calvo S."/>
            <person name="Camarata J."/>
            <person name="Campo K."/>
            <person name="Chang J."/>
            <person name="Cheshatsang Y."/>
            <person name="Citroen M."/>
            <person name="Collymore A."/>
            <person name="Considine T."/>
            <person name="Cook A."/>
            <person name="Cooke P."/>
            <person name="Corum B."/>
            <person name="Cuomo C."/>
            <person name="David R."/>
            <person name="Dawoe T."/>
            <person name="Degray S."/>
            <person name="Dodge S."/>
            <person name="Dooley K."/>
            <person name="Dorje P."/>
            <person name="Dorjee K."/>
            <person name="Dorris L."/>
            <person name="Duffey N."/>
            <person name="Dupes A."/>
            <person name="Elkins T."/>
            <person name="Engels R."/>
            <person name="Erickson J."/>
            <person name="Farina A."/>
            <person name="Faro S."/>
            <person name="Ferreira P."/>
            <person name="Fischer H."/>
            <person name="Fitzgerald M."/>
            <person name="Foley K."/>
            <person name="Gage D."/>
            <person name="Galagan J."/>
            <person name="Gearin G."/>
            <person name="Gnerre S."/>
            <person name="Gnirke A."/>
            <person name="Goyette A."/>
            <person name="Graham J."/>
            <person name="Grandbois E."/>
            <person name="Gyaltsen K."/>
            <person name="Hafez N."/>
            <person name="Hagopian D."/>
            <person name="Hagos B."/>
            <person name="Hall J."/>
            <person name="Hatcher B."/>
            <person name="Heller A."/>
            <person name="Higgins H."/>
            <person name="Honan T."/>
            <person name="Horn A."/>
            <person name="Houde N."/>
            <person name="Hughes L."/>
            <person name="Hulme W."/>
            <person name="Husby E."/>
            <person name="Iliev I."/>
            <person name="Jaffe D."/>
            <person name="Jones C."/>
            <person name="Kamal M."/>
            <person name="Kamat A."/>
            <person name="Kamvysselis M."/>
            <person name="Karlsson E."/>
            <person name="Kells C."/>
            <person name="Kieu A."/>
            <person name="Kisner P."/>
            <person name="Kodira C."/>
            <person name="Kulbokas E."/>
            <person name="Labutti K."/>
            <person name="Lama D."/>
            <person name="Landers T."/>
            <person name="Leger J."/>
            <person name="Levine S."/>
            <person name="Lewis D."/>
            <person name="Lewis T."/>
            <person name="Lindblad-toh K."/>
            <person name="Liu X."/>
            <person name="Lokyitsang T."/>
            <person name="Lokyitsang Y."/>
            <person name="Lucien O."/>
            <person name="Lui A."/>
            <person name="Ma L.J."/>
            <person name="Mabbitt R."/>
            <person name="Macdonald J."/>
            <person name="Maclean C."/>
            <person name="Major J."/>
            <person name="Manning J."/>
            <person name="Marabella R."/>
            <person name="Maru K."/>
            <person name="Matthews C."/>
            <person name="Mauceli E."/>
            <person name="Mccarthy M."/>
            <person name="Mcdonough S."/>
            <person name="Mcghee T."/>
            <person name="Meldrim J."/>
            <person name="Meneus L."/>
            <person name="Mesirov J."/>
            <person name="Mihalev A."/>
            <person name="Mihova T."/>
            <person name="Mikkelsen T."/>
            <person name="Mlenga V."/>
            <person name="Moru K."/>
            <person name="Mozes J."/>
            <person name="Mulrain L."/>
            <person name="Munson G."/>
            <person name="Naylor J."/>
            <person name="Newes C."/>
            <person name="Nguyen C."/>
            <person name="Nguyen N."/>
            <person name="Nguyen T."/>
            <person name="Nicol R."/>
            <person name="Nielsen C."/>
            <person name="Nizzari M."/>
            <person name="Norbu C."/>
            <person name="Norbu N."/>
            <person name="O'donnell P."/>
            <person name="Okoawo O."/>
            <person name="O'leary S."/>
            <person name="Omotosho B."/>
            <person name="O'neill K."/>
            <person name="Osman S."/>
            <person name="Parker S."/>
            <person name="Perrin D."/>
            <person name="Phunkhang P."/>
            <person name="Piqani B."/>
            <person name="Purcell S."/>
            <person name="Rachupka T."/>
            <person name="Ramasamy U."/>
            <person name="Rameau R."/>
            <person name="Ray V."/>
            <person name="Raymond C."/>
            <person name="Retta R."/>
            <person name="Richardson S."/>
            <person name="Rise C."/>
            <person name="Rodriguez J."/>
            <person name="Rogers J."/>
            <person name="Rogov P."/>
            <person name="Rutman M."/>
            <person name="Schupbach R."/>
            <person name="Seaman C."/>
            <person name="Settipalli S."/>
            <person name="Sharpe T."/>
            <person name="Sheridan J."/>
            <person name="Sherpa N."/>
            <person name="Shi J."/>
            <person name="Smirnov S."/>
            <person name="Smith C."/>
            <person name="Sougnez C."/>
            <person name="Spencer B."/>
            <person name="Stalker J."/>
            <person name="Stange-thomann N."/>
            <person name="Stavropoulos S."/>
            <person name="Stetson K."/>
            <person name="Stone C."/>
            <person name="Stone S."/>
            <person name="Stubbs M."/>
            <person name="Talamas J."/>
            <person name="Tchuinga P."/>
            <person name="Tenzing P."/>
            <person name="Tesfaye S."/>
            <person name="Theodore J."/>
            <person name="Thoulutsang Y."/>
            <person name="Topham K."/>
            <person name="Towey S."/>
            <person name="Tsamla T."/>
            <person name="Tsomo N."/>
            <person name="Vallee D."/>
            <person name="Vassiliev H."/>
            <person name="Venkataraman V."/>
            <person name="Vinson J."/>
            <person name="Vo A."/>
            <person name="Wade C."/>
            <person name="Wang S."/>
            <person name="Wangchuk T."/>
            <person name="Wangdi T."/>
            <person name="Whittaker C."/>
            <person name="Wilkinson J."/>
            <person name="Wu Y."/>
            <person name="Wyman D."/>
            <person name="Yadav S."/>
            <person name="Yang S."/>
            <person name="Yang X."/>
            <person name="Yeager S."/>
            <person name="Yee E."/>
            <person name="Young G."/>
            <person name="Zainoun J."/>
            <person name="Zembeck L."/>
            <person name="Zimmer A."/>
            <person name="Zody M."/>
            <person name="Lander E."/>
        </authorList>
    </citation>
    <scope>NUCLEOTIDE SEQUENCE [LARGE SCALE GENOMIC DNA]</scope>
</reference>
<dbReference type="GeneTree" id="ENSGT00940000165135"/>
<reference evidence="1" key="3">
    <citation type="submission" date="2025-09" db="UniProtKB">
        <authorList>
            <consortium name="Ensembl"/>
        </authorList>
    </citation>
    <scope>IDENTIFICATION</scope>
</reference>